<dbReference type="InterPro" id="IPR019487">
    <property type="entry name" value="RAM_signalling_pathway_SOG2"/>
</dbReference>
<dbReference type="SUPFAM" id="SSF52058">
    <property type="entry name" value="L domain-like"/>
    <property type="match status" value="1"/>
</dbReference>
<keyword evidence="2" id="KW-0677">Repeat</keyword>
<feature type="compositionally biased region" description="Basic and acidic residues" evidence="3">
    <location>
        <begin position="407"/>
        <end position="416"/>
    </location>
</feature>
<evidence type="ECO:0000256" key="3">
    <source>
        <dbReference type="SAM" id="MobiDB-lite"/>
    </source>
</evidence>
<feature type="compositionally biased region" description="Polar residues" evidence="3">
    <location>
        <begin position="397"/>
        <end position="406"/>
    </location>
</feature>
<feature type="compositionally biased region" description="Polar residues" evidence="3">
    <location>
        <begin position="699"/>
        <end position="709"/>
    </location>
</feature>
<feature type="region of interest" description="Disordered" evidence="3">
    <location>
        <begin position="344"/>
        <end position="434"/>
    </location>
</feature>
<dbReference type="InterPro" id="IPR050216">
    <property type="entry name" value="LRR_domain-containing"/>
</dbReference>
<keyword evidence="5" id="KW-1185">Reference proteome</keyword>
<feature type="compositionally biased region" description="Polar residues" evidence="3">
    <location>
        <begin position="425"/>
        <end position="434"/>
    </location>
</feature>
<dbReference type="PANTHER" id="PTHR48051">
    <property type="match status" value="1"/>
</dbReference>
<comment type="caution">
    <text evidence="4">The sequence shown here is derived from an EMBL/GenBank/DDBJ whole genome shotgun (WGS) entry which is preliminary data.</text>
</comment>
<evidence type="ECO:0000256" key="1">
    <source>
        <dbReference type="ARBA" id="ARBA00022614"/>
    </source>
</evidence>
<feature type="region of interest" description="Disordered" evidence="3">
    <location>
        <begin position="699"/>
        <end position="722"/>
    </location>
</feature>
<evidence type="ECO:0000313" key="5">
    <source>
        <dbReference type="Proteomes" id="UP001408356"/>
    </source>
</evidence>
<dbReference type="SMART" id="SM00369">
    <property type="entry name" value="LRR_TYP"/>
    <property type="match status" value="4"/>
</dbReference>
<feature type="region of interest" description="Disordered" evidence="3">
    <location>
        <begin position="44"/>
        <end position="70"/>
    </location>
</feature>
<feature type="region of interest" description="Disordered" evidence="3">
    <location>
        <begin position="628"/>
        <end position="680"/>
    </location>
</feature>
<dbReference type="PROSITE" id="PS51450">
    <property type="entry name" value="LRR"/>
    <property type="match status" value="1"/>
</dbReference>
<reference evidence="4 5" key="1">
    <citation type="journal article" date="2024" name="J. Plant Pathol.">
        <title>Sequence and assembly of the genome of Seiridium unicorne, isolate CBS 538.82, causal agent of cypress canker disease.</title>
        <authorList>
            <person name="Scali E."/>
            <person name="Rocca G.D."/>
            <person name="Danti R."/>
            <person name="Garbelotto M."/>
            <person name="Barberini S."/>
            <person name="Baroncelli R."/>
            <person name="Emiliani G."/>
        </authorList>
    </citation>
    <scope>NUCLEOTIDE SEQUENCE [LARGE SCALE GENOMIC DNA]</scope>
    <source>
        <strain evidence="4 5">BM-138-508</strain>
    </source>
</reference>
<gene>
    <name evidence="4" type="ORF">SUNI508_11151</name>
</gene>
<protein>
    <submittedName>
        <fullName evidence="4">RAM signaling pathway protein-domain-containing protein</fullName>
    </submittedName>
</protein>
<dbReference type="Proteomes" id="UP001408356">
    <property type="component" value="Unassembled WGS sequence"/>
</dbReference>
<evidence type="ECO:0000256" key="2">
    <source>
        <dbReference type="ARBA" id="ARBA00022737"/>
    </source>
</evidence>
<organism evidence="4 5">
    <name type="scientific">Seiridium unicorne</name>
    <dbReference type="NCBI Taxonomy" id="138068"/>
    <lineage>
        <taxon>Eukaryota</taxon>
        <taxon>Fungi</taxon>
        <taxon>Dikarya</taxon>
        <taxon>Ascomycota</taxon>
        <taxon>Pezizomycotina</taxon>
        <taxon>Sordariomycetes</taxon>
        <taxon>Xylariomycetidae</taxon>
        <taxon>Amphisphaeriales</taxon>
        <taxon>Sporocadaceae</taxon>
        <taxon>Seiridium</taxon>
    </lineage>
</organism>
<name>A0ABR2UIX4_9PEZI</name>
<accession>A0ABR2UIX4</accession>
<keyword evidence="1" id="KW-0433">Leucine-rich repeat</keyword>
<dbReference type="Pfam" id="PF13855">
    <property type="entry name" value="LRR_8"/>
    <property type="match status" value="1"/>
</dbReference>
<dbReference type="PANTHER" id="PTHR48051:SF1">
    <property type="entry name" value="RAS SUPPRESSOR PROTEIN 1"/>
    <property type="match status" value="1"/>
</dbReference>
<proteinExistence type="predicted"/>
<feature type="region of interest" description="Disordered" evidence="3">
    <location>
        <begin position="970"/>
        <end position="1003"/>
    </location>
</feature>
<dbReference type="InterPro" id="IPR032675">
    <property type="entry name" value="LRR_dom_sf"/>
</dbReference>
<feature type="compositionally biased region" description="Basic residues" evidence="3">
    <location>
        <begin position="671"/>
        <end position="680"/>
    </location>
</feature>
<evidence type="ECO:0000313" key="4">
    <source>
        <dbReference type="EMBL" id="KAK9414578.1"/>
    </source>
</evidence>
<sequence>MAGSYSMSSMMPLGANGATVIPSQSAASRGLPTNPAQGLRRLQTSISNMPPPPPIPEKFQQSSSSNLSVPSPMSANKVIALAREAMRSAIRDNESQAAEASGVSTELKPGVTIDLSRRNIQELPDEVVDIIKNELERLALSHNKLSAFPSRFSECTSLRYLNVRNNLIKEFPLPVIDPHPFDLATVRSNLIIQLCNLKSLEILDLGRNKIKVLPPDIAKLASLKVLAVQKNRIEELPLCLGDMVSLQVLKLDGNAITFPPREVLQVQASTPPNEGFLKESEVTEVTVTAHIKKFLKQKIAEKVEAEKTMDMENGNGDDGSEGIETPRFPLKRVVSGRFPIKVNGVDAPDIRSPNVPRPPPIPSRSHARGLSQQNTAVRKPGVMPLTIGNPNERLRSNSETILQASNRADRPTDRQRRMISKRTNELSTLDETQANNRFSHYRGLSHGSSMTGNVHPGMGSIISPNSPAEPLLQRPNYVRRLSVLPEQRRESKIVDPILESAKGILYAIFQIHPMIQLITRLTNDGTAKRSSLEIVFFNTNMHVEELEQEIMKHESPDQDSRAPMENENVQRAVLTLINAYGHICSILLSNMDTIVSNGDPRYIRTLMLCLYNSITELRVTANQTLMGISPSNNAPAPTARRLGPGGTIKPHSRDSSTTPTVDRPSLSARYRNGHHSHKSSNLRVATDVPIPYVNGTGRTATITSATPRSGESFASDGSRYGSDVSNEERHFEKIFLSLSKSTELLMRNLPIFNQQFNNGLREARAQRASEQVLYDWRLLIGRCTHAVQQTDLLKGRLSAIKFKEPGIRTDPGFWALCKSFADAWAEFGSTLKQAMDHQIVLPMDIRARLRPVQLHVKETTQLVLASPWSNIFRNAGQMQDGNYFSPGHYSSNSNMTQAQLPVTPQSAALGPAVQATVPSTPQSASFAHAFSGGVFERADALISMGGLSMSRNGTMTGANHSAFNSISSMTSVPDDRGPESLLSPSNGMGPMSYRRNGGGKPAF</sequence>
<dbReference type="EMBL" id="JARVKF010000425">
    <property type="protein sequence ID" value="KAK9414578.1"/>
    <property type="molecule type" value="Genomic_DNA"/>
</dbReference>
<dbReference type="Pfam" id="PF10428">
    <property type="entry name" value="SOG2"/>
    <property type="match status" value="1"/>
</dbReference>
<dbReference type="InterPro" id="IPR003591">
    <property type="entry name" value="Leu-rich_rpt_typical-subtyp"/>
</dbReference>
<dbReference type="Gene3D" id="3.80.10.10">
    <property type="entry name" value="Ribonuclease Inhibitor"/>
    <property type="match status" value="2"/>
</dbReference>
<dbReference type="InterPro" id="IPR001611">
    <property type="entry name" value="Leu-rich_rpt"/>
</dbReference>